<gene>
    <name evidence="3" type="ORF">C7383_10762</name>
</gene>
<sequence>MQIVNACVHNLNWTHIRSLLRVPDENARYWYTKEAVDENWSSRTLDRNISTQYYQGLLQNLKKNAVIEEMRRKTAEFQKSQFEFKSPVIAEFLGFKNEDTYLEGDLEFAIISHIRDFLMELGRGFAFVARITYLSI</sequence>
<keyword evidence="4" id="KW-1185">Reference proteome</keyword>
<evidence type="ECO:0000313" key="3">
    <source>
        <dbReference type="EMBL" id="PWJ75055.1"/>
    </source>
</evidence>
<dbReference type="PANTHER" id="PTHR30547:SF5">
    <property type="entry name" value="NUCLEASE YHCG-RELATED"/>
    <property type="match status" value="1"/>
</dbReference>
<dbReference type="InterPro" id="IPR009362">
    <property type="entry name" value="YhcG_C"/>
</dbReference>
<dbReference type="Pfam" id="PF06250">
    <property type="entry name" value="YhcG_C"/>
    <property type="match status" value="1"/>
</dbReference>
<protein>
    <submittedName>
        <fullName evidence="3">Nuclease of restriction endonuclease-like (RecB) superfamily</fullName>
    </submittedName>
</protein>
<dbReference type="Proteomes" id="UP000245412">
    <property type="component" value="Unassembled WGS sequence"/>
</dbReference>
<comment type="caution">
    <text evidence="3">The sequence shown here is derived from an EMBL/GenBank/DDBJ whole genome shotgun (WGS) entry which is preliminary data.</text>
</comment>
<evidence type="ECO:0000259" key="1">
    <source>
        <dbReference type="Pfam" id="PF06250"/>
    </source>
</evidence>
<proteinExistence type="predicted"/>
<dbReference type="InterPro" id="IPR041527">
    <property type="entry name" value="YhcG_N"/>
</dbReference>
<dbReference type="PANTHER" id="PTHR30547">
    <property type="entry name" value="UNCHARACTERIZED PROTEIN YHCG-RELATED"/>
    <property type="match status" value="1"/>
</dbReference>
<feature type="domain" description="YhcG N-terminal" evidence="2">
    <location>
        <begin position="2"/>
        <end position="55"/>
    </location>
</feature>
<evidence type="ECO:0000259" key="2">
    <source>
        <dbReference type="Pfam" id="PF17761"/>
    </source>
</evidence>
<dbReference type="AlphaFoldDB" id="A0AB73T340"/>
<name>A0AB73T340_9FIRM</name>
<reference evidence="3 4" key="1">
    <citation type="submission" date="2018-05" db="EMBL/GenBank/DDBJ databases">
        <authorList>
            <person name="Goeker M."/>
            <person name="Huntemann M."/>
            <person name="Clum A."/>
            <person name="Pillay M."/>
            <person name="Palaniappan K."/>
            <person name="Varghese N."/>
            <person name="Mikhailova N."/>
            <person name="Stamatis D."/>
            <person name="Reddy T."/>
            <person name="Daum C."/>
            <person name="Shapiro N."/>
            <person name="Ivanova N."/>
            <person name="Kyrpides N."/>
            <person name="Woyke T."/>
        </authorList>
    </citation>
    <scope>NUCLEOTIDE SEQUENCE [LARGE SCALE GENOMIC DNA]</scope>
    <source>
        <strain evidence="3 4">DSM 26524</strain>
    </source>
</reference>
<dbReference type="EMBL" id="QGGY01000007">
    <property type="protein sequence ID" value="PWJ75055.1"/>
    <property type="molecule type" value="Genomic_DNA"/>
</dbReference>
<evidence type="ECO:0000313" key="4">
    <source>
        <dbReference type="Proteomes" id="UP000245412"/>
    </source>
</evidence>
<accession>A0AB73T340</accession>
<feature type="domain" description="YhcG PDDEXK nuclease" evidence="1">
    <location>
        <begin position="84"/>
        <end position="134"/>
    </location>
</feature>
<dbReference type="Pfam" id="PF17761">
    <property type="entry name" value="DUF1016_N"/>
    <property type="match status" value="1"/>
</dbReference>
<organism evidence="3 4">
    <name type="scientific">Murimonas intestini</name>
    <dbReference type="NCBI Taxonomy" id="1337051"/>
    <lineage>
        <taxon>Bacteria</taxon>
        <taxon>Bacillati</taxon>
        <taxon>Bacillota</taxon>
        <taxon>Clostridia</taxon>
        <taxon>Lachnospirales</taxon>
        <taxon>Lachnospiraceae</taxon>
        <taxon>Murimonas</taxon>
    </lineage>
</organism>
<dbReference type="InterPro" id="IPR053148">
    <property type="entry name" value="PD-DEXK-like_domain"/>
</dbReference>